<protein>
    <recommendedName>
        <fullName evidence="5">DUF3824 domain-containing protein</fullName>
    </recommendedName>
</protein>
<feature type="compositionally biased region" description="Basic and acidic residues" evidence="1">
    <location>
        <begin position="160"/>
        <end position="177"/>
    </location>
</feature>
<evidence type="ECO:0000313" key="4">
    <source>
        <dbReference type="Proteomes" id="UP000240493"/>
    </source>
</evidence>
<feature type="chain" id="PRO_5015451105" description="DUF3824 domain-containing protein" evidence="2">
    <location>
        <begin position="17"/>
        <end position="202"/>
    </location>
</feature>
<feature type="region of interest" description="Disordered" evidence="1">
    <location>
        <begin position="145"/>
        <end position="202"/>
    </location>
</feature>
<keyword evidence="2" id="KW-0732">Signal</keyword>
<dbReference type="OrthoDB" id="4900548at2759"/>
<name>A0A2T3YZ72_TRIA4</name>
<evidence type="ECO:0000256" key="2">
    <source>
        <dbReference type="SAM" id="SignalP"/>
    </source>
</evidence>
<evidence type="ECO:0000256" key="1">
    <source>
        <dbReference type="SAM" id="MobiDB-lite"/>
    </source>
</evidence>
<feature type="signal peptide" evidence="2">
    <location>
        <begin position="1"/>
        <end position="16"/>
    </location>
</feature>
<proteinExistence type="predicted"/>
<gene>
    <name evidence="3" type="ORF">M441DRAFT_30167</name>
</gene>
<feature type="region of interest" description="Disordered" evidence="1">
    <location>
        <begin position="99"/>
        <end position="125"/>
    </location>
</feature>
<reference evidence="3 4" key="1">
    <citation type="submission" date="2016-07" db="EMBL/GenBank/DDBJ databases">
        <title>Multiple horizontal gene transfer events from other fungi enriched the ability of initially mycotrophic Trichoderma (Ascomycota) to feed on dead plant biomass.</title>
        <authorList>
            <consortium name="DOE Joint Genome Institute"/>
            <person name="Aerts A."/>
            <person name="Atanasova L."/>
            <person name="Chenthamara K."/>
            <person name="Zhang J."/>
            <person name="Grujic M."/>
            <person name="Henrissat B."/>
            <person name="Kuo A."/>
            <person name="Salamov A."/>
            <person name="Lipzen A."/>
            <person name="Labutti K."/>
            <person name="Barry K."/>
            <person name="Miao Y."/>
            <person name="Rahimi M.J."/>
            <person name="Shen Q."/>
            <person name="Grigoriev I.V."/>
            <person name="Kubicek C.P."/>
            <person name="Druzhinina I.S."/>
        </authorList>
    </citation>
    <scope>NUCLEOTIDE SEQUENCE [LARGE SCALE GENOMIC DNA]</scope>
    <source>
        <strain evidence="3 4">CBS 433.97</strain>
    </source>
</reference>
<dbReference type="Proteomes" id="UP000240493">
    <property type="component" value="Unassembled WGS sequence"/>
</dbReference>
<organism evidence="3 4">
    <name type="scientific">Trichoderma asperellum (strain ATCC 204424 / CBS 433.97 / NBRC 101777)</name>
    <dbReference type="NCBI Taxonomy" id="1042311"/>
    <lineage>
        <taxon>Eukaryota</taxon>
        <taxon>Fungi</taxon>
        <taxon>Dikarya</taxon>
        <taxon>Ascomycota</taxon>
        <taxon>Pezizomycotina</taxon>
        <taxon>Sordariomycetes</taxon>
        <taxon>Hypocreomycetidae</taxon>
        <taxon>Hypocreales</taxon>
        <taxon>Hypocreaceae</taxon>
        <taxon>Trichoderma</taxon>
    </lineage>
</organism>
<dbReference type="AlphaFoldDB" id="A0A2T3YZ72"/>
<evidence type="ECO:0000313" key="3">
    <source>
        <dbReference type="EMBL" id="PTB37845.1"/>
    </source>
</evidence>
<accession>A0A2T3YZ72</accession>
<dbReference type="EMBL" id="KZ679267">
    <property type="protein sequence ID" value="PTB37845.1"/>
    <property type="molecule type" value="Genomic_DNA"/>
</dbReference>
<sequence>MALVIGLVAAAARALASDHNGNPGYNNGYNRNGYNNGYNNGYANNNYNYNSNGPAPYAPYATYGTGRRSGCRATRRMERRMRKAERKAMEADMVMSFMNSGSRSRAAVPPPPPPQPASGGVSYMNYGEGPAPRGVYSSEAQGVVSGSYRDRMPAGAPEGYRWRDEQSRDRPVGRRDVGSSSASSSTDGLPSYEQAVQKPRKS</sequence>
<keyword evidence="4" id="KW-1185">Reference proteome</keyword>
<evidence type="ECO:0008006" key="5">
    <source>
        <dbReference type="Google" id="ProtNLM"/>
    </source>
</evidence>